<name>A0A0A7V0U0_9SPIR</name>
<dbReference type="KEGG" id="bchi:OY14_00035"/>
<dbReference type="InterPro" id="IPR036412">
    <property type="entry name" value="HAD-like_sf"/>
</dbReference>
<dbReference type="EMBL" id="CP009910">
    <property type="protein sequence ID" value="AJA89862.1"/>
    <property type="molecule type" value="Genomic_DNA"/>
</dbReference>
<gene>
    <name evidence="1" type="ORF">OY14_00035</name>
</gene>
<protein>
    <recommendedName>
        <fullName evidence="3">Haloacid dehalogenase</fullName>
    </recommendedName>
</protein>
<dbReference type="Proteomes" id="UP000030940">
    <property type="component" value="Chromosome"/>
</dbReference>
<dbReference type="AlphaFoldDB" id="A0A0A7V0U0"/>
<dbReference type="Gene3D" id="3.40.50.1000">
    <property type="entry name" value="HAD superfamily/HAD-like"/>
    <property type="match status" value="1"/>
</dbReference>
<evidence type="ECO:0000313" key="1">
    <source>
        <dbReference type="EMBL" id="AJA89862.1"/>
    </source>
</evidence>
<dbReference type="InterPro" id="IPR023214">
    <property type="entry name" value="HAD_sf"/>
</dbReference>
<dbReference type="SUPFAM" id="SSF56784">
    <property type="entry name" value="HAD-like"/>
    <property type="match status" value="1"/>
</dbReference>
<sequence>MGEREKENIIALIFDFDNTLIYGNMQQVLFDEYCVDSSSFWKEVESLEIVYKQNGYNIISNEMIYLSHFLTYVREGVFKSLDNRTLFNLGAKLKFFEGVIGLFNEISEINNKLEDNNSQVKIYIVSSGFRQMILGSKIAPYVSKVWACEFIDSYLLPFYKSRDEKFSKNKILSSVCYFVDHTIKTRVIFEINKGSYEKVNERVPKSKRQIPFKNIFYIADGFSDIPAFEILNNNLNHCRNTLTVYHGNDENAKKLFYENRVGDFAEANYSKGTKLYNWIMEKICLSV</sequence>
<keyword evidence="2" id="KW-1185">Reference proteome</keyword>
<evidence type="ECO:0000313" key="2">
    <source>
        <dbReference type="Proteomes" id="UP000030940"/>
    </source>
</evidence>
<organism evidence="1 2">
    <name type="scientific">Borreliella chilensis</name>
    <dbReference type="NCBI Taxonomy" id="1245910"/>
    <lineage>
        <taxon>Bacteria</taxon>
        <taxon>Pseudomonadati</taxon>
        <taxon>Spirochaetota</taxon>
        <taxon>Spirochaetia</taxon>
        <taxon>Spirochaetales</taxon>
        <taxon>Borreliaceae</taxon>
        <taxon>Borreliella</taxon>
    </lineage>
</organism>
<proteinExistence type="predicted"/>
<dbReference type="STRING" id="1245910.OY14_00035"/>
<accession>A0A0A7V0U0</accession>
<reference evidence="1 2" key="1">
    <citation type="journal article" date="2015" name="Genome Announc.">
        <title>Genome Sequence of Borrelia chilensis VA1, a South American Member of the Lyme Borreliosis Group.</title>
        <authorList>
            <person name="Huang W."/>
            <person name="Ojaimi C."/>
            <person name="Fallon J.T."/>
            <person name="Travisany D."/>
            <person name="Maass A."/>
            <person name="Ivanova L."/>
            <person name="Tomova A."/>
            <person name="Gonzalez-Acuna D."/>
            <person name="Godfrey H.P."/>
            <person name="Cabello F.C."/>
        </authorList>
    </citation>
    <scope>NUCLEOTIDE SEQUENCE [LARGE SCALE GENOMIC DNA]</scope>
    <source>
        <strain evidence="1 2">VA1</strain>
    </source>
</reference>
<evidence type="ECO:0008006" key="3">
    <source>
        <dbReference type="Google" id="ProtNLM"/>
    </source>
</evidence>
<dbReference type="HOGENOM" id="CLU_061567_1_0_12"/>